<dbReference type="KEGG" id="elux:BTN50_1691"/>
<accession>A0A291BAV1</accession>
<organism evidence="2 3">
    <name type="scientific">Candidatus Enterovibrio altilux</name>
    <dbReference type="NCBI Taxonomy" id="1927128"/>
    <lineage>
        <taxon>Bacteria</taxon>
        <taxon>Pseudomonadati</taxon>
        <taxon>Pseudomonadota</taxon>
        <taxon>Gammaproteobacteria</taxon>
        <taxon>Vibrionales</taxon>
        <taxon>Vibrionaceae</taxon>
        <taxon>Enterovibrio</taxon>
    </lineage>
</organism>
<geneLocation type="plasmid" evidence="3">
    <name>pcc1</name>
</geneLocation>
<protein>
    <submittedName>
        <fullName evidence="2">Mobile element protein</fullName>
    </submittedName>
</protein>
<evidence type="ECO:0000313" key="3">
    <source>
        <dbReference type="Proteomes" id="UP000218160"/>
    </source>
</evidence>
<dbReference type="Proteomes" id="UP000218160">
    <property type="component" value="Plasmid pCC1"/>
</dbReference>
<proteinExistence type="predicted"/>
<feature type="transmembrane region" description="Helical" evidence="1">
    <location>
        <begin position="27"/>
        <end position="46"/>
    </location>
</feature>
<keyword evidence="3" id="KW-1185">Reference proteome</keyword>
<reference evidence="3" key="1">
    <citation type="submission" date="2017-04" db="EMBL/GenBank/DDBJ databases">
        <title>Genome evolution of the luminous symbionts of deep sea anglerfish.</title>
        <authorList>
            <person name="Hendry T.A."/>
        </authorList>
    </citation>
    <scope>NUCLEOTIDE SEQUENCE [LARGE SCALE GENOMIC DNA]</scope>
    <source>
        <plasmid evidence="3">pcc1</plasmid>
    </source>
</reference>
<gene>
    <name evidence="2" type="ORF">BTN50_1691</name>
</gene>
<keyword evidence="1" id="KW-0472">Membrane</keyword>
<keyword evidence="2" id="KW-0614">Plasmid</keyword>
<evidence type="ECO:0000256" key="1">
    <source>
        <dbReference type="SAM" id="Phobius"/>
    </source>
</evidence>
<dbReference type="AlphaFoldDB" id="A0A291BAV1"/>
<keyword evidence="1" id="KW-1133">Transmembrane helix</keyword>
<keyword evidence="1" id="KW-0812">Transmembrane</keyword>
<sequence>MPCPYYSCISKRAKTVSVTFKTKNKAMILHLAMNNTMLFNYFCILIKNISR</sequence>
<evidence type="ECO:0000313" key="2">
    <source>
        <dbReference type="EMBL" id="ATF10127.1"/>
    </source>
</evidence>
<dbReference type="EMBL" id="CP020661">
    <property type="protein sequence ID" value="ATF10127.1"/>
    <property type="molecule type" value="Genomic_DNA"/>
</dbReference>
<name>A0A291BAV1_9GAMM</name>